<accession>A0A1E7KL38</accession>
<evidence type="ECO:0000313" key="2">
    <source>
        <dbReference type="EMBL" id="OEV04600.1"/>
    </source>
</evidence>
<gene>
    <name evidence="2" type="ORF">AN216_06790</name>
</gene>
<dbReference type="RefSeq" id="WP_070195675.1">
    <property type="nucleotide sequence ID" value="NZ_LJGU01000113.1"/>
</dbReference>
<keyword evidence="3" id="KW-1185">Reference proteome</keyword>
<dbReference type="SUPFAM" id="SSF50969">
    <property type="entry name" value="YVTN repeat-like/Quinoprotein amine dehydrogenase"/>
    <property type="match status" value="1"/>
</dbReference>
<organism evidence="2 3">
    <name type="scientific">Streptomyces oceani</name>
    <dbReference type="NCBI Taxonomy" id="1075402"/>
    <lineage>
        <taxon>Bacteria</taxon>
        <taxon>Bacillati</taxon>
        <taxon>Actinomycetota</taxon>
        <taxon>Actinomycetes</taxon>
        <taxon>Kitasatosporales</taxon>
        <taxon>Streptomycetaceae</taxon>
        <taxon>Streptomyces</taxon>
    </lineage>
</organism>
<dbReference type="AlphaFoldDB" id="A0A1E7KL38"/>
<dbReference type="STRING" id="1075402.AN216_06790"/>
<protein>
    <submittedName>
        <fullName evidence="2">Uncharacterized protein</fullName>
    </submittedName>
</protein>
<proteinExistence type="predicted"/>
<comment type="caution">
    <text evidence="2">The sequence shown here is derived from an EMBL/GenBank/DDBJ whole genome shotgun (WGS) entry which is preliminary data.</text>
</comment>
<feature type="compositionally biased region" description="Basic and acidic residues" evidence="1">
    <location>
        <begin position="185"/>
        <end position="194"/>
    </location>
</feature>
<dbReference type="InterPro" id="IPR011044">
    <property type="entry name" value="Quino_amine_DH_bsu"/>
</dbReference>
<feature type="region of interest" description="Disordered" evidence="1">
    <location>
        <begin position="178"/>
        <end position="216"/>
    </location>
</feature>
<dbReference type="InterPro" id="IPR015943">
    <property type="entry name" value="WD40/YVTN_repeat-like_dom_sf"/>
</dbReference>
<evidence type="ECO:0000313" key="3">
    <source>
        <dbReference type="Proteomes" id="UP000176101"/>
    </source>
</evidence>
<reference evidence="2 3" key="1">
    <citation type="journal article" date="2016" name="Front. Microbiol.">
        <title>Comparative Genomics Analysis of Streptomyces Species Reveals Their Adaptation to the Marine Environment and Their Diversity at the Genomic Level.</title>
        <authorList>
            <person name="Tian X."/>
            <person name="Zhang Z."/>
            <person name="Yang T."/>
            <person name="Chen M."/>
            <person name="Li J."/>
            <person name="Chen F."/>
            <person name="Yang J."/>
            <person name="Li W."/>
            <person name="Zhang B."/>
            <person name="Zhang Z."/>
            <person name="Wu J."/>
            <person name="Zhang C."/>
            <person name="Long L."/>
            <person name="Xiao J."/>
        </authorList>
    </citation>
    <scope>NUCLEOTIDE SEQUENCE [LARGE SCALE GENOMIC DNA]</scope>
    <source>
        <strain evidence="2 3">SCSIO 02100</strain>
    </source>
</reference>
<dbReference type="Gene3D" id="2.130.10.10">
    <property type="entry name" value="YVTN repeat-like/Quinoprotein amine dehydrogenase"/>
    <property type="match status" value="1"/>
</dbReference>
<dbReference type="Proteomes" id="UP000176101">
    <property type="component" value="Unassembled WGS sequence"/>
</dbReference>
<evidence type="ECO:0000256" key="1">
    <source>
        <dbReference type="SAM" id="MobiDB-lite"/>
    </source>
</evidence>
<feature type="compositionally biased region" description="Acidic residues" evidence="1">
    <location>
        <begin position="195"/>
        <end position="216"/>
    </location>
</feature>
<sequence>MSTLDELLNARPTKEIWHEICQLLPELNEEQLSTIAPRVLSWPAQQRPMPDDWWDQWTTGDVRPHHSLAGVRHLGILRVADAEDEHDEGEETGLDDADFYHGATAVAAPSDLSWVALGAAAEWHHNGGDIVRWNTIEKDRLTWLLGGGDYHDEPHDMQVSPDGRTVLTSVESCLHAWSAETGDELWTHPERSGSDDEEEEEDDFGDEEDEEDEDEDLVRISFSGDSCRVAIGTCTSGRVEVREAETGRVVLSIPAGQQAFGPVALDENGRLLAHTSPGGRVVVREADSGTVLVTAQTRLSHVNALAMAPDGTAVFAVGGTADDAAPAAQLLKLDPAHAVGALIRPTELPVEIDTSSFTFATRAMWTDRGPYAFVTADKGSVLFDSTARTLWAYPTRQIVSFTPDGRAMVTVDETIEAWFLTGLAAPEPTTAGD</sequence>
<dbReference type="EMBL" id="LJGU01000113">
    <property type="protein sequence ID" value="OEV04600.1"/>
    <property type="molecule type" value="Genomic_DNA"/>
</dbReference>
<dbReference type="PATRIC" id="fig|1075402.3.peg.4151"/>
<name>A0A1E7KL38_9ACTN</name>